<evidence type="ECO:0000256" key="5">
    <source>
        <dbReference type="ARBA" id="ARBA00023136"/>
    </source>
</evidence>
<evidence type="ECO:0000256" key="6">
    <source>
        <dbReference type="SAM" id="Phobius"/>
    </source>
</evidence>
<feature type="transmembrane region" description="Helical" evidence="6">
    <location>
        <begin position="401"/>
        <end position="423"/>
    </location>
</feature>
<feature type="transmembrane region" description="Helical" evidence="6">
    <location>
        <begin position="65"/>
        <end position="83"/>
    </location>
</feature>
<dbReference type="InterPro" id="IPR036259">
    <property type="entry name" value="MFS_trans_sf"/>
</dbReference>
<dbReference type="CDD" id="cd17328">
    <property type="entry name" value="MFS_spinster_like"/>
    <property type="match status" value="1"/>
</dbReference>
<evidence type="ECO:0000256" key="2">
    <source>
        <dbReference type="ARBA" id="ARBA00022448"/>
    </source>
</evidence>
<dbReference type="InterPro" id="IPR011701">
    <property type="entry name" value="MFS"/>
</dbReference>
<accession>A0ABN5BD70</accession>
<dbReference type="Gene3D" id="1.20.1250.20">
    <property type="entry name" value="MFS general substrate transporter like domains"/>
    <property type="match status" value="2"/>
</dbReference>
<protein>
    <submittedName>
        <fullName evidence="8">MFS transporter</fullName>
    </submittedName>
</protein>
<gene>
    <name evidence="8" type="ORF">B5J99_13305</name>
</gene>
<feature type="transmembrane region" description="Helical" evidence="6">
    <location>
        <begin position="26"/>
        <end position="44"/>
    </location>
</feature>
<evidence type="ECO:0000313" key="8">
    <source>
        <dbReference type="EMBL" id="ASR53534.1"/>
    </source>
</evidence>
<evidence type="ECO:0000256" key="4">
    <source>
        <dbReference type="ARBA" id="ARBA00022989"/>
    </source>
</evidence>
<comment type="subcellular location">
    <subcellularLocation>
        <location evidence="1">Membrane</location>
        <topology evidence="1">Multi-pass membrane protein</topology>
    </subcellularLocation>
</comment>
<dbReference type="PANTHER" id="PTHR23505">
    <property type="entry name" value="SPINSTER"/>
    <property type="match status" value="1"/>
</dbReference>
<evidence type="ECO:0000313" key="9">
    <source>
        <dbReference type="Proteomes" id="UP000258016"/>
    </source>
</evidence>
<feature type="transmembrane region" description="Helical" evidence="6">
    <location>
        <begin position="150"/>
        <end position="171"/>
    </location>
</feature>
<dbReference type="InterPro" id="IPR020846">
    <property type="entry name" value="MFS_dom"/>
</dbReference>
<keyword evidence="9" id="KW-1185">Reference proteome</keyword>
<evidence type="ECO:0000256" key="3">
    <source>
        <dbReference type="ARBA" id="ARBA00022692"/>
    </source>
</evidence>
<organism evidence="8 9">
    <name type="scientific">Blastomonas fulva</name>
    <dbReference type="NCBI Taxonomy" id="1550728"/>
    <lineage>
        <taxon>Bacteria</taxon>
        <taxon>Pseudomonadati</taxon>
        <taxon>Pseudomonadota</taxon>
        <taxon>Alphaproteobacteria</taxon>
        <taxon>Sphingomonadales</taxon>
        <taxon>Sphingomonadaceae</taxon>
        <taxon>Blastomonas</taxon>
    </lineage>
</organism>
<evidence type="ECO:0000259" key="7">
    <source>
        <dbReference type="PROSITE" id="PS50850"/>
    </source>
</evidence>
<dbReference type="RefSeq" id="WP_117353507.1">
    <property type="nucleotide sequence ID" value="NZ_CP020083.1"/>
</dbReference>
<dbReference type="Proteomes" id="UP000258016">
    <property type="component" value="Chromosome"/>
</dbReference>
<keyword evidence="3 6" id="KW-0812">Transmembrane</keyword>
<dbReference type="EMBL" id="CP020083">
    <property type="protein sequence ID" value="ASR53534.1"/>
    <property type="molecule type" value="Genomic_DNA"/>
</dbReference>
<proteinExistence type="predicted"/>
<feature type="transmembrane region" description="Helical" evidence="6">
    <location>
        <begin position="331"/>
        <end position="358"/>
    </location>
</feature>
<dbReference type="PANTHER" id="PTHR23505:SF79">
    <property type="entry name" value="PROTEIN SPINSTER"/>
    <property type="match status" value="1"/>
</dbReference>
<dbReference type="GeneID" id="303486553"/>
<dbReference type="Pfam" id="PF07690">
    <property type="entry name" value="MFS_1"/>
    <property type="match status" value="1"/>
</dbReference>
<name>A0ABN5BD70_9SPHN</name>
<dbReference type="PROSITE" id="PS50850">
    <property type="entry name" value="MFS"/>
    <property type="match status" value="1"/>
</dbReference>
<sequence length="448" mass="47486">MTGISSTPDQTDATSEKLPGMVYRSWFMFVLILVSASVVGERFMMAVMVGPIKAELKLSDTEIGLAKDMAIAIVYIIAVLPLARLADRWSKRKIIALSAGLWSIAVLICGAAKGFWMLLVGRALIGLGEGGYTPASQSWIADHFPLRQRATAMAIFLLGASLGNFLGPAVGGWLTHNYGWREAMFYAFLPGIVLAPIVWFTLRDVRPGLADNVSKADAEVQPFVATVKQLLAIRTLPLLMLSSALNTLITMGLVSWAPAFVERSHGMSAQDAGIQMGGALFLGSVIGHTVGGPLSDWLGRRDLRWYIWMGMLCGAAAMVIAWLALSAPMNLVFPLLGLNMLIGGMSAAPLLAVIAGLAPAHSRSVAVALLMIAINVIGLGLGPVFVGWLSDMLTPAYGQEALGMAMRIVLLVGGPSFVLAWLASRACLGDFDRAGGWSAGKPVAAALH</sequence>
<keyword evidence="4 6" id="KW-1133">Transmembrane helix</keyword>
<evidence type="ECO:0000256" key="1">
    <source>
        <dbReference type="ARBA" id="ARBA00004141"/>
    </source>
</evidence>
<feature type="domain" description="Major facilitator superfamily (MFS) profile" evidence="7">
    <location>
        <begin position="21"/>
        <end position="432"/>
    </location>
</feature>
<feature type="transmembrane region" description="Helical" evidence="6">
    <location>
        <begin position="306"/>
        <end position="325"/>
    </location>
</feature>
<feature type="transmembrane region" description="Helical" evidence="6">
    <location>
        <begin position="273"/>
        <end position="294"/>
    </location>
</feature>
<dbReference type="InterPro" id="IPR044770">
    <property type="entry name" value="MFS_spinster-like"/>
</dbReference>
<keyword evidence="5 6" id="KW-0472">Membrane</keyword>
<feature type="transmembrane region" description="Helical" evidence="6">
    <location>
        <begin position="365"/>
        <end position="389"/>
    </location>
</feature>
<feature type="transmembrane region" description="Helical" evidence="6">
    <location>
        <begin position="238"/>
        <end position="261"/>
    </location>
</feature>
<reference evidence="8 9" key="1">
    <citation type="submission" date="2017-03" db="EMBL/GenBank/DDBJ databases">
        <title>Complete genome sequence of Blastomonas fulva degrading microcsystin LR.</title>
        <authorList>
            <person name="Lee H.-g."/>
            <person name="Jin L."/>
            <person name="oh H.-M."/>
        </authorList>
    </citation>
    <scope>NUCLEOTIDE SEQUENCE [LARGE SCALE GENOMIC DNA]</scope>
    <source>
        <strain evidence="8 9">T2</strain>
    </source>
</reference>
<dbReference type="SUPFAM" id="SSF103473">
    <property type="entry name" value="MFS general substrate transporter"/>
    <property type="match status" value="1"/>
</dbReference>
<feature type="transmembrane region" description="Helical" evidence="6">
    <location>
        <begin position="95"/>
        <end position="119"/>
    </location>
</feature>
<keyword evidence="2" id="KW-0813">Transport</keyword>